<keyword evidence="2" id="KW-1185">Reference proteome</keyword>
<dbReference type="AlphaFoldDB" id="A0A099J3J8"/>
<accession>A0A099J3J8</accession>
<comment type="caution">
    <text evidence="1">The sequence shown here is derived from an EMBL/GenBank/DDBJ whole genome shotgun (WGS) entry which is preliminary data.</text>
</comment>
<organism evidence="1 2">
    <name type="scientific">Cryobacterium roopkundense</name>
    <dbReference type="NCBI Taxonomy" id="1001240"/>
    <lineage>
        <taxon>Bacteria</taxon>
        <taxon>Bacillati</taxon>
        <taxon>Actinomycetota</taxon>
        <taxon>Actinomycetes</taxon>
        <taxon>Micrococcales</taxon>
        <taxon>Microbacteriaceae</taxon>
        <taxon>Cryobacterium</taxon>
    </lineage>
</organism>
<evidence type="ECO:0000313" key="2">
    <source>
        <dbReference type="Proteomes" id="UP000029864"/>
    </source>
</evidence>
<reference evidence="1 2" key="1">
    <citation type="submission" date="2014-08" db="EMBL/GenBank/DDBJ databases">
        <authorList>
            <person name="Sisinthy S."/>
        </authorList>
    </citation>
    <scope>NUCLEOTIDE SEQUENCE [LARGE SCALE GENOMIC DNA]</scope>
    <source>
        <strain evidence="1 2">RuG17</strain>
    </source>
</reference>
<protein>
    <submittedName>
        <fullName evidence="1">Uncharacterized protein</fullName>
    </submittedName>
</protein>
<sequence length="69" mass="7335">MAMALIPSQTLVTVTVPGYSLETASDALRLALIPFPDARIVALTLQTNWTSALFGKISLLAVVEYTPAT</sequence>
<gene>
    <name evidence="1" type="ORF">GY21_14295</name>
</gene>
<name>A0A099J3J8_9MICO</name>
<dbReference type="EMBL" id="JPXF01000064">
    <property type="protein sequence ID" value="KGJ72600.1"/>
    <property type="molecule type" value="Genomic_DNA"/>
</dbReference>
<dbReference type="Proteomes" id="UP000029864">
    <property type="component" value="Unassembled WGS sequence"/>
</dbReference>
<evidence type="ECO:0000313" key="1">
    <source>
        <dbReference type="EMBL" id="KGJ72600.1"/>
    </source>
</evidence>
<proteinExistence type="predicted"/>